<dbReference type="Proteomes" id="UP000887564">
    <property type="component" value="Unplaced"/>
</dbReference>
<dbReference type="WBParaSite" id="PEQ_0001086201-mRNA-1">
    <property type="protein sequence ID" value="PEQ_0001086201-mRNA-1"/>
    <property type="gene ID" value="PEQ_0001086201"/>
</dbReference>
<sequence length="171" mass="17988">MLLVSAQANYCEAFPSPQDGYVIYSAQGPGIYPSGTTAVLHCDTESGTSQITQEARCENGLWSKFNLGSCQHPVEYITDENGQFGIGTKAKLRCAAGYVPIGVDSVTCGSDGWMPVSNLGTCQLSGMHCIVGMPMVLNGQVNYSHAAVFGPFPHGTQAALICNVGFKVSGK</sequence>
<keyword evidence="2" id="KW-0768">Sushi</keyword>
<dbReference type="Gene3D" id="2.10.70.10">
    <property type="entry name" value="Complement Module, domain 1"/>
    <property type="match status" value="2"/>
</dbReference>
<protein>
    <submittedName>
        <fullName evidence="5">Sushi domain-containing protein</fullName>
    </submittedName>
</protein>
<dbReference type="CDD" id="cd00033">
    <property type="entry name" value="CCP"/>
    <property type="match status" value="1"/>
</dbReference>
<dbReference type="InterPro" id="IPR000436">
    <property type="entry name" value="Sushi_SCR_CCP_dom"/>
</dbReference>
<keyword evidence="1" id="KW-1015">Disulfide bond</keyword>
<evidence type="ECO:0000313" key="5">
    <source>
        <dbReference type="WBParaSite" id="PEQ_0001086201-mRNA-1"/>
    </source>
</evidence>
<organism evidence="4 5">
    <name type="scientific">Parascaris equorum</name>
    <name type="common">Equine roundworm</name>
    <dbReference type="NCBI Taxonomy" id="6256"/>
    <lineage>
        <taxon>Eukaryota</taxon>
        <taxon>Metazoa</taxon>
        <taxon>Ecdysozoa</taxon>
        <taxon>Nematoda</taxon>
        <taxon>Chromadorea</taxon>
        <taxon>Rhabditida</taxon>
        <taxon>Spirurina</taxon>
        <taxon>Ascaridomorpha</taxon>
        <taxon>Ascaridoidea</taxon>
        <taxon>Ascarididae</taxon>
        <taxon>Parascaris</taxon>
    </lineage>
</organism>
<evidence type="ECO:0000256" key="2">
    <source>
        <dbReference type="PROSITE-ProRule" id="PRU00302"/>
    </source>
</evidence>
<comment type="caution">
    <text evidence="2">Lacks conserved residue(s) required for the propagation of feature annotation.</text>
</comment>
<dbReference type="SUPFAM" id="SSF57535">
    <property type="entry name" value="Complement control module/SCR domain"/>
    <property type="match status" value="2"/>
</dbReference>
<dbReference type="SMART" id="SM00032">
    <property type="entry name" value="CCP"/>
    <property type="match status" value="2"/>
</dbReference>
<feature type="domain" description="Sushi" evidence="3">
    <location>
        <begin position="68"/>
        <end position="124"/>
    </location>
</feature>
<evidence type="ECO:0000313" key="4">
    <source>
        <dbReference type="Proteomes" id="UP000887564"/>
    </source>
</evidence>
<dbReference type="Pfam" id="PF00084">
    <property type="entry name" value="Sushi"/>
    <property type="match status" value="1"/>
</dbReference>
<evidence type="ECO:0000256" key="1">
    <source>
        <dbReference type="ARBA" id="ARBA00023157"/>
    </source>
</evidence>
<proteinExistence type="predicted"/>
<evidence type="ECO:0000259" key="3">
    <source>
        <dbReference type="PROSITE" id="PS50923"/>
    </source>
</evidence>
<name>A0A914RXD9_PAREQ</name>
<dbReference type="AlphaFoldDB" id="A0A914RXD9"/>
<keyword evidence="4" id="KW-1185">Reference proteome</keyword>
<dbReference type="PROSITE" id="PS50923">
    <property type="entry name" value="SUSHI"/>
    <property type="match status" value="1"/>
</dbReference>
<accession>A0A914RXD9</accession>
<reference evidence="5" key="1">
    <citation type="submission" date="2022-11" db="UniProtKB">
        <authorList>
            <consortium name="WormBaseParasite"/>
        </authorList>
    </citation>
    <scope>IDENTIFICATION</scope>
</reference>
<dbReference type="InterPro" id="IPR035976">
    <property type="entry name" value="Sushi/SCR/CCP_sf"/>
</dbReference>